<dbReference type="EMBL" id="CP046565">
    <property type="protein sequence ID" value="QJD31170.1"/>
    <property type="molecule type" value="Genomic_DNA"/>
</dbReference>
<keyword evidence="2" id="KW-0812">Transmembrane</keyword>
<dbReference type="GO" id="GO:0005737">
    <property type="term" value="C:cytoplasm"/>
    <property type="evidence" value="ECO:0007669"/>
    <property type="project" value="TreeGrafter"/>
</dbReference>
<feature type="domain" description="Rieske" evidence="10">
    <location>
        <begin position="4"/>
        <end position="99"/>
    </location>
</feature>
<dbReference type="PROSITE" id="PS51296">
    <property type="entry name" value="RIESKE"/>
    <property type="match status" value="1"/>
</dbReference>
<dbReference type="Gene3D" id="2.102.10.10">
    <property type="entry name" value="Rieske [2Fe-2S] iron-sulphur domain"/>
    <property type="match status" value="1"/>
</dbReference>
<keyword evidence="8" id="KW-0411">Iron-sulfur</keyword>
<evidence type="ECO:0000256" key="2">
    <source>
        <dbReference type="ARBA" id="ARBA00022692"/>
    </source>
</evidence>
<dbReference type="GO" id="GO:0016020">
    <property type="term" value="C:membrane"/>
    <property type="evidence" value="ECO:0007669"/>
    <property type="project" value="UniProtKB-SubCell"/>
</dbReference>
<dbReference type="PANTHER" id="PTHR21266">
    <property type="entry name" value="IRON-SULFUR DOMAIN CONTAINING PROTEIN"/>
    <property type="match status" value="1"/>
</dbReference>
<keyword evidence="7" id="KW-0408">Iron</keyword>
<accession>A0A858QBJ4</accession>
<sequence>MAFEDVCKQSLLGEGELVPLTVGKKEIVILWPDGGEPKAYDARCPHEGVSLGRGDFNGRILDCIAHGWVFDGRSGQSLQPAGWCMKEYPMRIENGMVQVDVSGG</sequence>
<keyword evidence="4" id="KW-0479">Metal-binding</keyword>
<name>A0A858QBJ4_9GAMM</name>
<evidence type="ECO:0000313" key="11">
    <source>
        <dbReference type="EMBL" id="QJD31170.1"/>
    </source>
</evidence>
<evidence type="ECO:0000256" key="1">
    <source>
        <dbReference type="ARBA" id="ARBA00004370"/>
    </source>
</evidence>
<evidence type="ECO:0000256" key="3">
    <source>
        <dbReference type="ARBA" id="ARBA00022714"/>
    </source>
</evidence>
<dbReference type="GO" id="GO:0046872">
    <property type="term" value="F:metal ion binding"/>
    <property type="evidence" value="ECO:0007669"/>
    <property type="project" value="UniProtKB-KW"/>
</dbReference>
<dbReference type="PANTHER" id="PTHR21266:SF32">
    <property type="entry name" value="CHOLESTEROL 7-DESATURASE NVD"/>
    <property type="match status" value="1"/>
</dbReference>
<dbReference type="RefSeq" id="WP_169604437.1">
    <property type="nucleotide sequence ID" value="NZ_CP046565.1"/>
</dbReference>
<dbReference type="Pfam" id="PF00355">
    <property type="entry name" value="Rieske"/>
    <property type="match status" value="1"/>
</dbReference>
<keyword evidence="12" id="KW-1185">Reference proteome</keyword>
<dbReference type="Proteomes" id="UP000503004">
    <property type="component" value="Chromosome"/>
</dbReference>
<proteinExistence type="predicted"/>
<keyword evidence="3" id="KW-0001">2Fe-2S</keyword>
<dbReference type="AlphaFoldDB" id="A0A858QBJ4"/>
<evidence type="ECO:0000259" key="10">
    <source>
        <dbReference type="PROSITE" id="PS51296"/>
    </source>
</evidence>
<dbReference type="KEGG" id="metu:GNH96_15290"/>
<evidence type="ECO:0000256" key="8">
    <source>
        <dbReference type="ARBA" id="ARBA00023014"/>
    </source>
</evidence>
<keyword evidence="9" id="KW-0472">Membrane</keyword>
<evidence type="ECO:0000256" key="4">
    <source>
        <dbReference type="ARBA" id="ARBA00022723"/>
    </source>
</evidence>
<keyword evidence="6" id="KW-0560">Oxidoreductase</keyword>
<dbReference type="InterPro" id="IPR036922">
    <property type="entry name" value="Rieske_2Fe-2S_sf"/>
</dbReference>
<organism evidence="11 12">
    <name type="scientific">Methylococcus geothermalis</name>
    <dbReference type="NCBI Taxonomy" id="2681310"/>
    <lineage>
        <taxon>Bacteria</taxon>
        <taxon>Pseudomonadati</taxon>
        <taxon>Pseudomonadota</taxon>
        <taxon>Gammaproteobacteria</taxon>
        <taxon>Methylococcales</taxon>
        <taxon>Methylococcaceae</taxon>
        <taxon>Methylococcus</taxon>
    </lineage>
</organism>
<dbReference type="InterPro" id="IPR017941">
    <property type="entry name" value="Rieske_2Fe-2S"/>
</dbReference>
<dbReference type="GO" id="GO:0016491">
    <property type="term" value="F:oxidoreductase activity"/>
    <property type="evidence" value="ECO:0007669"/>
    <property type="project" value="UniProtKB-KW"/>
</dbReference>
<protein>
    <submittedName>
        <fullName evidence="11">Rieske 2Fe-2S domain-containing protein</fullName>
    </submittedName>
</protein>
<evidence type="ECO:0000313" key="12">
    <source>
        <dbReference type="Proteomes" id="UP000503004"/>
    </source>
</evidence>
<gene>
    <name evidence="11" type="ORF">GNH96_15290</name>
</gene>
<dbReference type="GO" id="GO:0051537">
    <property type="term" value="F:2 iron, 2 sulfur cluster binding"/>
    <property type="evidence" value="ECO:0007669"/>
    <property type="project" value="UniProtKB-KW"/>
</dbReference>
<evidence type="ECO:0000256" key="7">
    <source>
        <dbReference type="ARBA" id="ARBA00023004"/>
    </source>
</evidence>
<evidence type="ECO:0000256" key="6">
    <source>
        <dbReference type="ARBA" id="ARBA00023002"/>
    </source>
</evidence>
<keyword evidence="5" id="KW-1133">Transmembrane helix</keyword>
<comment type="subcellular location">
    <subcellularLocation>
        <location evidence="1">Membrane</location>
    </subcellularLocation>
</comment>
<evidence type="ECO:0000256" key="9">
    <source>
        <dbReference type="ARBA" id="ARBA00023136"/>
    </source>
</evidence>
<dbReference type="InterPro" id="IPR050584">
    <property type="entry name" value="Cholesterol_7-desaturase"/>
</dbReference>
<reference evidence="12" key="1">
    <citation type="submission" date="2019-12" db="EMBL/GenBank/DDBJ databases">
        <authorList>
            <person name="Awala S.I."/>
            <person name="Rhee S.K."/>
        </authorList>
    </citation>
    <scope>NUCLEOTIDE SEQUENCE [LARGE SCALE GENOMIC DNA]</scope>
    <source>
        <strain evidence="12">IM1</strain>
    </source>
</reference>
<evidence type="ECO:0000256" key="5">
    <source>
        <dbReference type="ARBA" id="ARBA00022989"/>
    </source>
</evidence>
<dbReference type="SUPFAM" id="SSF50022">
    <property type="entry name" value="ISP domain"/>
    <property type="match status" value="1"/>
</dbReference>